<dbReference type="Proteomes" id="UP000309016">
    <property type="component" value="Chromosome"/>
</dbReference>
<dbReference type="PROSITE" id="PS51192">
    <property type="entry name" value="HELICASE_ATP_BIND_1"/>
    <property type="match status" value="1"/>
</dbReference>
<dbReference type="EMBL" id="CP040812">
    <property type="protein sequence ID" value="QCY69326.1"/>
    <property type="molecule type" value="Genomic_DNA"/>
</dbReference>
<dbReference type="GO" id="GO:0005829">
    <property type="term" value="C:cytosol"/>
    <property type="evidence" value="ECO:0007669"/>
    <property type="project" value="TreeGrafter"/>
</dbReference>
<dbReference type="PANTHER" id="PTHR47959:SF13">
    <property type="entry name" value="ATP-DEPENDENT RNA HELICASE RHLE"/>
    <property type="match status" value="1"/>
</dbReference>
<keyword evidence="3 6" id="KW-0347">Helicase</keyword>
<keyword evidence="7" id="KW-1185">Reference proteome</keyword>
<evidence type="ECO:0000313" key="7">
    <source>
        <dbReference type="Proteomes" id="UP000309016"/>
    </source>
</evidence>
<gene>
    <name evidence="6" type="ORF">FHG64_07925</name>
</gene>
<accession>A0A5B7X1A4</accession>
<dbReference type="AlphaFoldDB" id="A0A5B7X1A4"/>
<evidence type="ECO:0000256" key="1">
    <source>
        <dbReference type="ARBA" id="ARBA00022741"/>
    </source>
</evidence>
<name>A0A5B7X1A4_9FLAO</name>
<dbReference type="GO" id="GO:0003676">
    <property type="term" value="F:nucleic acid binding"/>
    <property type="evidence" value="ECO:0007669"/>
    <property type="project" value="InterPro"/>
</dbReference>
<dbReference type="InterPro" id="IPR027417">
    <property type="entry name" value="P-loop_NTPase"/>
</dbReference>
<dbReference type="RefSeq" id="WP_139065895.1">
    <property type="nucleotide sequence ID" value="NZ_CP040812.1"/>
</dbReference>
<dbReference type="InterPro" id="IPR050079">
    <property type="entry name" value="DEAD_box_RNA_helicase"/>
</dbReference>
<dbReference type="OrthoDB" id="1118340at2"/>
<dbReference type="PANTHER" id="PTHR47959">
    <property type="entry name" value="ATP-DEPENDENT RNA HELICASE RHLE-RELATED"/>
    <property type="match status" value="1"/>
</dbReference>
<reference evidence="6 7" key="1">
    <citation type="submission" date="2019-06" db="EMBL/GenBank/DDBJ databases">
        <title>Complete genome sequence of Antarcticibacterium flavum KCTC 52984T from an Antarctic marine sediment.</title>
        <authorList>
            <person name="Lee Y.M."/>
            <person name="Shin S.C."/>
        </authorList>
    </citation>
    <scope>NUCLEOTIDE SEQUENCE [LARGE SCALE GENOMIC DNA]</scope>
    <source>
        <strain evidence="6 7">KCTC 52984</strain>
    </source>
</reference>
<dbReference type="Pfam" id="PF00270">
    <property type="entry name" value="DEAD"/>
    <property type="match status" value="1"/>
</dbReference>
<dbReference type="SUPFAM" id="SSF52540">
    <property type="entry name" value="P-loop containing nucleoside triphosphate hydrolases"/>
    <property type="match status" value="1"/>
</dbReference>
<dbReference type="Gene3D" id="3.40.50.300">
    <property type="entry name" value="P-loop containing nucleotide triphosphate hydrolases"/>
    <property type="match status" value="1"/>
</dbReference>
<evidence type="ECO:0000256" key="3">
    <source>
        <dbReference type="ARBA" id="ARBA00022806"/>
    </source>
</evidence>
<dbReference type="GO" id="GO:0016787">
    <property type="term" value="F:hydrolase activity"/>
    <property type="evidence" value="ECO:0007669"/>
    <property type="project" value="UniProtKB-KW"/>
</dbReference>
<keyword evidence="4" id="KW-0067">ATP-binding</keyword>
<evidence type="ECO:0000259" key="5">
    <source>
        <dbReference type="PROSITE" id="PS51192"/>
    </source>
</evidence>
<dbReference type="GO" id="GO:0005524">
    <property type="term" value="F:ATP binding"/>
    <property type="evidence" value="ECO:0007669"/>
    <property type="project" value="UniProtKB-KW"/>
</dbReference>
<keyword evidence="1" id="KW-0547">Nucleotide-binding</keyword>
<feature type="domain" description="Helicase ATP-binding" evidence="5">
    <location>
        <begin position="30"/>
        <end position="201"/>
    </location>
</feature>
<dbReference type="KEGG" id="afla:FHG64_07925"/>
<protein>
    <submittedName>
        <fullName evidence="6">DEAD/DEAH box helicase</fullName>
    </submittedName>
</protein>
<organism evidence="6 7">
    <name type="scientific">Antarcticibacterium flavum</name>
    <dbReference type="NCBI Taxonomy" id="2058175"/>
    <lineage>
        <taxon>Bacteria</taxon>
        <taxon>Pseudomonadati</taxon>
        <taxon>Bacteroidota</taxon>
        <taxon>Flavobacteriia</taxon>
        <taxon>Flavobacteriales</taxon>
        <taxon>Flavobacteriaceae</taxon>
        <taxon>Antarcticibacterium</taxon>
    </lineage>
</organism>
<sequence>MSFKKLHPLLKDTLEHLGMEAPTPFQKAALPRIKSGANIYGIAPEGAGKTTALIISTIHKLNAEAFEDAPRALIIVKDKEAALALEEEFRRFLKNTDLRIFSAYDQPDLDTQKGEIYEGVDIVISTPNKIFRLFKATGINVTQLKLFAVDDAEFLSGNKYYNDLVRIPEHISKCQYLIFASAMNGKIERFQDSFMAHSEVVKVSGN</sequence>
<dbReference type="InterPro" id="IPR014001">
    <property type="entry name" value="Helicase_ATP-bd"/>
</dbReference>
<dbReference type="SMART" id="SM00487">
    <property type="entry name" value="DEXDc"/>
    <property type="match status" value="1"/>
</dbReference>
<evidence type="ECO:0000256" key="2">
    <source>
        <dbReference type="ARBA" id="ARBA00022801"/>
    </source>
</evidence>
<evidence type="ECO:0000256" key="4">
    <source>
        <dbReference type="ARBA" id="ARBA00022840"/>
    </source>
</evidence>
<dbReference type="InterPro" id="IPR011545">
    <property type="entry name" value="DEAD/DEAH_box_helicase_dom"/>
</dbReference>
<dbReference type="GO" id="GO:0003724">
    <property type="term" value="F:RNA helicase activity"/>
    <property type="evidence" value="ECO:0007669"/>
    <property type="project" value="TreeGrafter"/>
</dbReference>
<proteinExistence type="predicted"/>
<evidence type="ECO:0000313" key="6">
    <source>
        <dbReference type="EMBL" id="QCY69326.1"/>
    </source>
</evidence>
<keyword evidence="2" id="KW-0378">Hydrolase</keyword>